<dbReference type="EMBL" id="JBHTGP010000038">
    <property type="protein sequence ID" value="MFD0692242.1"/>
    <property type="molecule type" value="Genomic_DNA"/>
</dbReference>
<reference evidence="2" key="1">
    <citation type="journal article" date="2019" name="Int. J. Syst. Evol. Microbiol.">
        <title>The Global Catalogue of Microorganisms (GCM) 10K type strain sequencing project: providing services to taxonomists for standard genome sequencing and annotation.</title>
        <authorList>
            <consortium name="The Broad Institute Genomics Platform"/>
            <consortium name="The Broad Institute Genome Sequencing Center for Infectious Disease"/>
            <person name="Wu L."/>
            <person name="Ma J."/>
        </authorList>
    </citation>
    <scope>NUCLEOTIDE SEQUENCE [LARGE SCALE GENOMIC DNA]</scope>
    <source>
        <strain evidence="2">JCM 9371</strain>
    </source>
</reference>
<sequence>MRQKTMLDVWVVDLTFPGYMTWWAERAREFEERHPDYEVDIVRLDFFSGPRDVSAAIEAGRRPAVAEYYFYLNQVARDTLAPDGSPQFTSVEAAVGGRAEILGEPVVLGDIIPALREYYSDDGLTSMPSVGTTSVLYGNAGVLESAGASRMPRTWGDVEDTCEAVAGLAGGPAHGITWSNHGMFFQQALAAQGGLLTDNDNGRSGRATTIDLAAPEMLAWARWWRRLHRRGHYLYTGRIPDWQGTFQAFADERTALRLSSSNDVDYMVQAAKTAGFGLDVGACPYNGDVPHAGNAVAGSSLWLSDRLDERTRDGALAFLQFVHNPRNAADRHKRMSFLPLTGSAFALLEEEGWFAANPHHRVPSEQLAAAPGEGGRERGPAARGAMFGNFARIQDIMTRAMHDVLVDDVDVTGRFARATAEARLRLREYNSKAPAIAPGGVESLCVEFFTDAGSYSGADLEKVAELRRR</sequence>
<protein>
    <submittedName>
        <fullName evidence="1">Extracellular solute-binding protein</fullName>
    </submittedName>
</protein>
<dbReference type="SUPFAM" id="SSF53850">
    <property type="entry name" value="Periplasmic binding protein-like II"/>
    <property type="match status" value="1"/>
</dbReference>
<organism evidence="1 2">
    <name type="scientific">Actinomadura fibrosa</name>
    <dbReference type="NCBI Taxonomy" id="111802"/>
    <lineage>
        <taxon>Bacteria</taxon>
        <taxon>Bacillati</taxon>
        <taxon>Actinomycetota</taxon>
        <taxon>Actinomycetes</taxon>
        <taxon>Streptosporangiales</taxon>
        <taxon>Thermomonosporaceae</taxon>
        <taxon>Actinomadura</taxon>
    </lineage>
</organism>
<evidence type="ECO:0000313" key="2">
    <source>
        <dbReference type="Proteomes" id="UP001597063"/>
    </source>
</evidence>
<accession>A0ABW2Y4F9</accession>
<dbReference type="InterPro" id="IPR006059">
    <property type="entry name" value="SBP"/>
</dbReference>
<dbReference type="Pfam" id="PF13416">
    <property type="entry name" value="SBP_bac_8"/>
    <property type="match status" value="1"/>
</dbReference>
<dbReference type="RefSeq" id="WP_131755965.1">
    <property type="nucleotide sequence ID" value="NZ_CAACUY010000010.1"/>
</dbReference>
<comment type="caution">
    <text evidence="1">The sequence shown here is derived from an EMBL/GenBank/DDBJ whole genome shotgun (WGS) entry which is preliminary data.</text>
</comment>
<keyword evidence="2" id="KW-1185">Reference proteome</keyword>
<name>A0ABW2Y4F9_9ACTN</name>
<gene>
    <name evidence="1" type="ORF">ACFQZM_47685</name>
</gene>
<proteinExistence type="predicted"/>
<evidence type="ECO:0000313" key="1">
    <source>
        <dbReference type="EMBL" id="MFD0692242.1"/>
    </source>
</evidence>
<dbReference type="Gene3D" id="3.40.190.10">
    <property type="entry name" value="Periplasmic binding protein-like II"/>
    <property type="match status" value="2"/>
</dbReference>
<dbReference type="Proteomes" id="UP001597063">
    <property type="component" value="Unassembled WGS sequence"/>
</dbReference>